<evidence type="ECO:0000256" key="1">
    <source>
        <dbReference type="ARBA" id="ARBA00022723"/>
    </source>
</evidence>
<dbReference type="CDD" id="cd00377">
    <property type="entry name" value="ICL_PEPM"/>
    <property type="match status" value="1"/>
</dbReference>
<keyword evidence="1" id="KW-0479">Metal-binding</keyword>
<dbReference type="GO" id="GO:0016829">
    <property type="term" value="F:lyase activity"/>
    <property type="evidence" value="ECO:0007669"/>
    <property type="project" value="UniProtKB-KW"/>
</dbReference>
<evidence type="ECO:0000313" key="3">
    <source>
        <dbReference type="Proteomes" id="UP001596013"/>
    </source>
</evidence>
<dbReference type="PANTHER" id="PTHR42905">
    <property type="entry name" value="PHOSPHOENOLPYRUVATE CARBOXYLASE"/>
    <property type="match status" value="1"/>
</dbReference>
<dbReference type="SUPFAM" id="SSF51621">
    <property type="entry name" value="Phosphoenolpyruvate/pyruvate domain"/>
    <property type="match status" value="1"/>
</dbReference>
<dbReference type="InterPro" id="IPR015813">
    <property type="entry name" value="Pyrv/PenolPyrv_kinase-like_dom"/>
</dbReference>
<proteinExistence type="predicted"/>
<protein>
    <submittedName>
        <fullName evidence="2">Isocitrate lyase/phosphoenolpyruvate mutase family protein</fullName>
    </submittedName>
</protein>
<gene>
    <name evidence="2" type="ORF">ACFPME_11560</name>
</gene>
<evidence type="ECO:0000313" key="2">
    <source>
        <dbReference type="EMBL" id="MFC5437198.1"/>
    </source>
</evidence>
<organism evidence="2 3">
    <name type="scientific">Rhodanobacter umsongensis</name>
    <dbReference type="NCBI Taxonomy" id="633153"/>
    <lineage>
        <taxon>Bacteria</taxon>
        <taxon>Pseudomonadati</taxon>
        <taxon>Pseudomonadota</taxon>
        <taxon>Gammaproteobacteria</taxon>
        <taxon>Lysobacterales</taxon>
        <taxon>Rhodanobacteraceae</taxon>
        <taxon>Rhodanobacter</taxon>
    </lineage>
</organism>
<reference evidence="3" key="1">
    <citation type="journal article" date="2019" name="Int. J. Syst. Evol. Microbiol.">
        <title>The Global Catalogue of Microorganisms (GCM) 10K type strain sequencing project: providing services to taxonomists for standard genome sequencing and annotation.</title>
        <authorList>
            <consortium name="The Broad Institute Genomics Platform"/>
            <consortium name="The Broad Institute Genome Sequencing Center for Infectious Disease"/>
            <person name="Wu L."/>
            <person name="Ma J."/>
        </authorList>
    </citation>
    <scope>NUCLEOTIDE SEQUENCE [LARGE SCALE GENOMIC DNA]</scope>
    <source>
        <strain evidence="3">JCM 17130</strain>
    </source>
</reference>
<accession>A0ABW0JMB1</accession>
<dbReference type="Pfam" id="PF13714">
    <property type="entry name" value="PEP_mutase"/>
    <property type="match status" value="1"/>
</dbReference>
<dbReference type="EMBL" id="JBHSMK010000005">
    <property type="protein sequence ID" value="MFC5437198.1"/>
    <property type="molecule type" value="Genomic_DNA"/>
</dbReference>
<dbReference type="Proteomes" id="UP001596013">
    <property type="component" value="Unassembled WGS sequence"/>
</dbReference>
<comment type="caution">
    <text evidence="2">The sequence shown here is derived from an EMBL/GenBank/DDBJ whole genome shotgun (WGS) entry which is preliminary data.</text>
</comment>
<dbReference type="RefSeq" id="WP_377305351.1">
    <property type="nucleotide sequence ID" value="NZ_JBHSMK010000005.1"/>
</dbReference>
<dbReference type="Gene3D" id="3.20.20.60">
    <property type="entry name" value="Phosphoenolpyruvate-binding domains"/>
    <property type="match status" value="1"/>
</dbReference>
<sequence length="275" mass="28803">MRAGLLCIRAPAWAVQPATPTELHMTQIEKASLFAQLHVRGTPLVLCNAWDAGSAKAIVAAGAAAIATSSWAVAAAQGYDDGENIPAGFVEQIVARIAATIDAPVSVDVEGGYGDDDAALARYISRLLERGVVGINFEDRMVSGTGLHDIDRQAQRIATIRRAAERKNIPLFINARTDLFLGGQADPASLMGDALARANAYAAAGASGFFVPGLRDDALIARLCKDAPLPVNVMVMDGVSPTTRLAALGVARVSYGPIPYIRAMNDLKAAAALLR</sequence>
<dbReference type="InterPro" id="IPR040442">
    <property type="entry name" value="Pyrv_kinase-like_dom_sf"/>
</dbReference>
<name>A0ABW0JMB1_9GAMM</name>
<dbReference type="PANTHER" id="PTHR42905:SF16">
    <property type="entry name" value="CARBOXYPHOSPHONOENOLPYRUVATE PHOSPHONOMUTASE-LIKE PROTEIN (AFU_ORTHOLOGUE AFUA_5G07230)"/>
    <property type="match status" value="1"/>
</dbReference>
<keyword evidence="2" id="KW-0456">Lyase</keyword>
<dbReference type="InterPro" id="IPR039556">
    <property type="entry name" value="ICL/PEPM"/>
</dbReference>
<keyword evidence="3" id="KW-1185">Reference proteome</keyword>